<dbReference type="Proteomes" id="UP000746741">
    <property type="component" value="Unassembled WGS sequence"/>
</dbReference>
<proteinExistence type="predicted"/>
<dbReference type="PANTHER" id="PTHR35010:SF4">
    <property type="entry name" value="BLL5781 PROTEIN"/>
    <property type="match status" value="1"/>
</dbReference>
<dbReference type="PANTHER" id="PTHR35010">
    <property type="entry name" value="BLL4672 PROTEIN-RELATED"/>
    <property type="match status" value="1"/>
</dbReference>
<evidence type="ECO:0000313" key="3">
    <source>
        <dbReference type="EMBL" id="NKE19366.1"/>
    </source>
</evidence>
<accession>A0A9X9WQ75</accession>
<dbReference type="EMBL" id="JAAVUP010000009">
    <property type="protein sequence ID" value="NKE19366.1"/>
    <property type="molecule type" value="Genomic_DNA"/>
</dbReference>
<reference evidence="3 4" key="2">
    <citation type="submission" date="2020-02" db="EMBL/GenBank/DDBJ databases">
        <authorList>
            <person name="Sun Q."/>
            <person name="Inoue M."/>
        </authorList>
    </citation>
    <scope>NUCLEOTIDE SEQUENCE [LARGE SCALE GENOMIC DNA]</scope>
    <source>
        <strain evidence="3 4">KCTC 22478</strain>
    </source>
</reference>
<evidence type="ECO:0000313" key="4">
    <source>
        <dbReference type="Proteomes" id="UP000746741"/>
    </source>
</evidence>
<sequence>MARGEAITSEVVAATRRPGRIGAMTDFGPLLKEWRQRRRISQLDLALEAEVSQRHLSFVESGRSRPSREMVLRLAERLAVPLRARNALLVAAGHAPEFGERGLEDPALAPAMEAVRLILDGHAPWPALAVDRHWNLVAANATAGRLMAGVAPALVAPPVNVLRLSLHPQGLAPRIANLRAWKTHVLDRLRRDAEASGDAGLEALIAEIARYPAGTDAPPGREDRARALIATPLRLRVPGDELSLISTTTVFGTATEVMLAELTLETFFPADAESAAMLRAMAAA</sequence>
<dbReference type="GO" id="GO:0003677">
    <property type="term" value="F:DNA binding"/>
    <property type="evidence" value="ECO:0007669"/>
    <property type="project" value="InterPro"/>
</dbReference>
<feature type="domain" description="HTH cro/C1-type" evidence="1">
    <location>
        <begin position="31"/>
        <end position="85"/>
    </location>
</feature>
<dbReference type="InterPro" id="IPR041413">
    <property type="entry name" value="MLTR_LBD"/>
</dbReference>
<dbReference type="Gene3D" id="1.10.260.40">
    <property type="entry name" value="lambda repressor-like DNA-binding domains"/>
    <property type="match status" value="1"/>
</dbReference>
<dbReference type="Proteomes" id="UP001138708">
    <property type="component" value="Unassembled WGS sequence"/>
</dbReference>
<dbReference type="EMBL" id="JAAEDK010000106">
    <property type="protein sequence ID" value="MBR0662485.1"/>
    <property type="molecule type" value="Genomic_DNA"/>
</dbReference>
<evidence type="ECO:0000313" key="2">
    <source>
        <dbReference type="EMBL" id="MBR0662485.1"/>
    </source>
</evidence>
<dbReference type="InterPro" id="IPR001387">
    <property type="entry name" value="Cro/C1-type_HTH"/>
</dbReference>
<name>A0A9X9WQ75_9PROT</name>
<dbReference type="SMART" id="SM00530">
    <property type="entry name" value="HTH_XRE"/>
    <property type="match status" value="1"/>
</dbReference>
<evidence type="ECO:0000259" key="1">
    <source>
        <dbReference type="PROSITE" id="PS50943"/>
    </source>
</evidence>
<reference evidence="2" key="3">
    <citation type="journal article" date="2021" name="Syst. Appl. Microbiol.">
        <title>Roseomonas hellenica sp. nov., isolated from roots of wild-growing Alkanna tinctoria.</title>
        <authorList>
            <person name="Rat A."/>
            <person name="Naranjo H.D."/>
            <person name="Lebbe L."/>
            <person name="Cnockaert M."/>
            <person name="Krigas N."/>
            <person name="Grigoriadou K."/>
            <person name="Maloupa E."/>
            <person name="Willems A."/>
        </authorList>
    </citation>
    <scope>NUCLEOTIDE SEQUENCE</scope>
    <source>
        <strain evidence="2">LMG 31161</strain>
    </source>
</reference>
<dbReference type="PROSITE" id="PS50943">
    <property type="entry name" value="HTH_CROC1"/>
    <property type="match status" value="1"/>
</dbReference>
<dbReference type="SUPFAM" id="SSF47413">
    <property type="entry name" value="lambda repressor-like DNA-binding domains"/>
    <property type="match status" value="1"/>
</dbReference>
<organism evidence="2 5">
    <name type="scientific">Neoroseomonas oryzicola</name>
    <dbReference type="NCBI Taxonomy" id="535904"/>
    <lineage>
        <taxon>Bacteria</taxon>
        <taxon>Pseudomonadati</taxon>
        <taxon>Pseudomonadota</taxon>
        <taxon>Alphaproteobacteria</taxon>
        <taxon>Acetobacterales</taxon>
        <taxon>Acetobacteraceae</taxon>
        <taxon>Neoroseomonas</taxon>
    </lineage>
</organism>
<dbReference type="Pfam" id="PF01381">
    <property type="entry name" value="HTH_3"/>
    <property type="match status" value="1"/>
</dbReference>
<dbReference type="Gene3D" id="3.30.450.180">
    <property type="match status" value="1"/>
</dbReference>
<dbReference type="InterPro" id="IPR010982">
    <property type="entry name" value="Lambda_DNA-bd_dom_sf"/>
</dbReference>
<gene>
    <name evidence="3" type="ORF">GWK15_20595</name>
    <name evidence="2" type="ORF">GXW75_24730</name>
</gene>
<keyword evidence="4" id="KW-1185">Reference proteome</keyword>
<protein>
    <submittedName>
        <fullName evidence="2">Helix-turn-helix transcriptional regulator</fullName>
    </submittedName>
</protein>
<comment type="caution">
    <text evidence="2">The sequence shown here is derived from an EMBL/GenBank/DDBJ whole genome shotgun (WGS) entry which is preliminary data.</text>
</comment>
<reference evidence="2" key="1">
    <citation type="submission" date="2020-01" db="EMBL/GenBank/DDBJ databases">
        <authorList>
            <person name="Rat A."/>
        </authorList>
    </citation>
    <scope>NUCLEOTIDE SEQUENCE</scope>
    <source>
        <strain evidence="2">LMG 31161</strain>
    </source>
</reference>
<dbReference type="CDD" id="cd00093">
    <property type="entry name" value="HTH_XRE"/>
    <property type="match status" value="1"/>
</dbReference>
<evidence type="ECO:0000313" key="5">
    <source>
        <dbReference type="Proteomes" id="UP001138708"/>
    </source>
</evidence>
<dbReference type="Pfam" id="PF17765">
    <property type="entry name" value="MLTR_LBD"/>
    <property type="match status" value="1"/>
</dbReference>
<dbReference type="AlphaFoldDB" id="A0A9X9WQ75"/>